<dbReference type="PIRSF" id="PIRSF006078">
    <property type="entry name" value="GlxK"/>
    <property type="match status" value="1"/>
</dbReference>
<accession>A0A0C1K6R5</accession>
<dbReference type="GO" id="GO:0008887">
    <property type="term" value="F:glycerate kinase activity"/>
    <property type="evidence" value="ECO:0007669"/>
    <property type="project" value="UniProtKB-UniRule"/>
</dbReference>
<protein>
    <submittedName>
        <fullName evidence="5">Glycerate kinase</fullName>
    </submittedName>
</protein>
<dbReference type="InterPro" id="IPR018193">
    <property type="entry name" value="Glyc_kinase_flavodox-like_fold"/>
</dbReference>
<evidence type="ECO:0000313" key="6">
    <source>
        <dbReference type="Proteomes" id="UP000031339"/>
    </source>
</evidence>
<evidence type="ECO:0000256" key="4">
    <source>
        <dbReference type="PIRNR" id="PIRNR006078"/>
    </source>
</evidence>
<sequence length="370" mass="39159">MHILIAPDSFKESLSAQSVAEAIKAGFSKALPEATFDLLPIGDGGEGTVAALAVSMKLSEYERTVTGPFGEPVTMKYVRKGDIALFEMADLVGLANIPSEKRNPLTLDTRGLGELILYLAKEGVRQIYIGVGGSATNDGGIGMAAGLGYEFFDKDNHLLQAKGSSLDRVARISADKVPAILGNLDIQILTDVMNPLCGENGATYVFGGQKGLPDLLFSQVDQAMATFYKQANPTIFSLAGAGAGGGMAAGLVTFAHGKIVSGIDTCLNLLDFDNRVKKADLVIVGEGRMDQQSLSGKAPIGVARRTPINIPVIAICGSLRNDLPDFPVENIQAAFPIISQVEPLIITLDRAEENLVRTAQNIGNLLRMKI</sequence>
<dbReference type="InterPro" id="IPR004381">
    <property type="entry name" value="Glycerate_kinase"/>
</dbReference>
<dbReference type="OrthoDB" id="9774290at2"/>
<evidence type="ECO:0000256" key="1">
    <source>
        <dbReference type="ARBA" id="ARBA00006284"/>
    </source>
</evidence>
<dbReference type="Proteomes" id="UP000031339">
    <property type="component" value="Unassembled WGS sequence"/>
</dbReference>
<keyword evidence="2 4" id="KW-0808">Transferase</keyword>
<dbReference type="InterPro" id="IPR018197">
    <property type="entry name" value="Glycerate_kinase_RE-like"/>
</dbReference>
<dbReference type="InterPro" id="IPR036129">
    <property type="entry name" value="Glycerate_kinase_sf"/>
</dbReference>
<keyword evidence="3 4" id="KW-0418">Kinase</keyword>
<dbReference type="EMBL" id="JWIY01000001">
    <property type="protein sequence ID" value="KIC78755.1"/>
    <property type="molecule type" value="Genomic_DNA"/>
</dbReference>
<dbReference type="PANTHER" id="PTHR21599:SF0">
    <property type="entry name" value="GLYCERATE KINASE"/>
    <property type="match status" value="1"/>
</dbReference>
<dbReference type="AlphaFoldDB" id="A0A0C1K6R5"/>
<dbReference type="eggNOG" id="COG1929">
    <property type="taxonomic scope" value="Bacteria"/>
</dbReference>
<dbReference type="Gene3D" id="3.90.1510.10">
    <property type="entry name" value="Glycerate kinase, domain 2"/>
    <property type="match status" value="1"/>
</dbReference>
<dbReference type="Pfam" id="PF02595">
    <property type="entry name" value="Gly_kinase"/>
    <property type="match status" value="1"/>
</dbReference>
<dbReference type="Gene3D" id="3.40.50.10350">
    <property type="entry name" value="Glycerate kinase, domain 1"/>
    <property type="match status" value="1"/>
</dbReference>
<dbReference type="NCBIfam" id="TIGR00045">
    <property type="entry name" value="glycerate kinase"/>
    <property type="match status" value="1"/>
</dbReference>
<dbReference type="SUPFAM" id="SSF110738">
    <property type="entry name" value="Glycerate kinase I"/>
    <property type="match status" value="1"/>
</dbReference>
<evidence type="ECO:0000313" key="5">
    <source>
        <dbReference type="EMBL" id="KIC78755.1"/>
    </source>
</evidence>
<gene>
    <name evidence="5" type="ORF">RN79_04095</name>
</gene>
<dbReference type="PANTHER" id="PTHR21599">
    <property type="entry name" value="GLYCERATE KINASE"/>
    <property type="match status" value="1"/>
</dbReference>
<dbReference type="STRING" id="862969.SCI_1095"/>
<organism evidence="5 6">
    <name type="scientific">Streptococcus constellatus</name>
    <dbReference type="NCBI Taxonomy" id="76860"/>
    <lineage>
        <taxon>Bacteria</taxon>
        <taxon>Bacillati</taxon>
        <taxon>Bacillota</taxon>
        <taxon>Bacilli</taxon>
        <taxon>Lactobacillales</taxon>
        <taxon>Streptococcaceae</taxon>
        <taxon>Streptococcus</taxon>
        <taxon>Streptococcus anginosus group</taxon>
    </lineage>
</organism>
<reference evidence="5 6" key="1">
    <citation type="submission" date="2014-12" db="EMBL/GenBank/DDBJ databases">
        <title>Partial genome sequence of Streptococcus constellatus KCOM 1650 (= ChDC B144).</title>
        <authorList>
            <person name="Kook J.-K."/>
            <person name="Park S.-N."/>
            <person name="Lim Y.K."/>
            <person name="Jo E."/>
        </authorList>
    </citation>
    <scope>NUCLEOTIDE SEQUENCE [LARGE SCALE GENOMIC DNA]</scope>
    <source>
        <strain evidence="5 6">KCOM 1650</strain>
    </source>
</reference>
<evidence type="ECO:0000256" key="2">
    <source>
        <dbReference type="ARBA" id="ARBA00022679"/>
    </source>
</evidence>
<dbReference type="RefSeq" id="WP_039677185.1">
    <property type="nucleotide sequence ID" value="NZ_JWIY01000001.1"/>
</dbReference>
<comment type="caution">
    <text evidence="5">The sequence shown here is derived from an EMBL/GenBank/DDBJ whole genome shotgun (WGS) entry which is preliminary data.</text>
</comment>
<comment type="similarity">
    <text evidence="1 4">Belongs to the glycerate kinase type-1 family.</text>
</comment>
<name>A0A0C1K6R5_STRCV</name>
<proteinExistence type="inferred from homology"/>
<evidence type="ECO:0000256" key="3">
    <source>
        <dbReference type="ARBA" id="ARBA00022777"/>
    </source>
</evidence>
<dbReference type="GO" id="GO:0031388">
    <property type="term" value="P:organic acid phosphorylation"/>
    <property type="evidence" value="ECO:0007669"/>
    <property type="project" value="UniProtKB-UniRule"/>
</dbReference>